<protein>
    <submittedName>
        <fullName evidence="1">Uncharacterized protein</fullName>
    </submittedName>
</protein>
<organism evidence="1 2">
    <name type="scientific">Streptomyces laurentii</name>
    <dbReference type="NCBI Taxonomy" id="39478"/>
    <lineage>
        <taxon>Bacteria</taxon>
        <taxon>Bacillati</taxon>
        <taxon>Actinomycetota</taxon>
        <taxon>Actinomycetes</taxon>
        <taxon>Kitasatosporales</taxon>
        <taxon>Streptomycetaceae</taxon>
        <taxon>Streptomyces</taxon>
    </lineage>
</organism>
<keyword evidence="2" id="KW-1185">Reference proteome</keyword>
<dbReference type="AlphaFoldDB" id="A0A160PA63"/>
<sequence length="131" mass="14768">MFVRTESLPQARQQHMTVRVHTPIGSAVVLWRGDPREADGQHLIEWTVDADINWGQNTRPAAATEPELRQEGDRVIMRGRLHLTDDGAAYLQMGHWSVLFDLASPIPSSMDESWAEISIGTKSVALYPYRT</sequence>
<dbReference type="EMBL" id="AP017424">
    <property type="protein sequence ID" value="BAU87973.1"/>
    <property type="molecule type" value="Genomic_DNA"/>
</dbReference>
<name>A0A160PA63_STRLU</name>
<evidence type="ECO:0000313" key="1">
    <source>
        <dbReference type="EMBL" id="BAU87973.1"/>
    </source>
</evidence>
<dbReference type="KEGG" id="slau:SLA_7107"/>
<accession>A0A160PA63</accession>
<gene>
    <name evidence="1" type="ORF">SLA_7107</name>
</gene>
<proteinExistence type="predicted"/>
<dbReference type="Proteomes" id="UP000217676">
    <property type="component" value="Chromosome"/>
</dbReference>
<reference evidence="1 2" key="1">
    <citation type="journal article" date="2016" name="Genome Announc.">
        <title>Complete Genome Sequence of Thiostrepton-Producing Streptomyces laurentii ATCC 31255.</title>
        <authorList>
            <person name="Doi K."/>
            <person name="Fujino Y."/>
            <person name="Nagayoshi Y."/>
            <person name="Ohshima T."/>
            <person name="Ogata S."/>
        </authorList>
    </citation>
    <scope>NUCLEOTIDE SEQUENCE [LARGE SCALE GENOMIC DNA]</scope>
    <source>
        <strain evidence="1 2">ATCC 31255</strain>
    </source>
</reference>
<evidence type="ECO:0000313" key="2">
    <source>
        <dbReference type="Proteomes" id="UP000217676"/>
    </source>
</evidence>